<feature type="compositionally biased region" description="Basic and acidic residues" evidence="9">
    <location>
        <begin position="787"/>
        <end position="802"/>
    </location>
</feature>
<dbReference type="FunFam" id="3.30.420.40:FF:000058">
    <property type="entry name" value="Putative actin-related protein 5"/>
    <property type="match status" value="1"/>
</dbReference>
<feature type="region of interest" description="Disordered" evidence="9">
    <location>
        <begin position="991"/>
        <end position="1139"/>
    </location>
</feature>
<feature type="region of interest" description="Disordered" evidence="9">
    <location>
        <begin position="715"/>
        <end position="736"/>
    </location>
</feature>
<feature type="compositionally biased region" description="Polar residues" evidence="9">
    <location>
        <begin position="532"/>
        <end position="553"/>
    </location>
</feature>
<dbReference type="InterPro" id="IPR020902">
    <property type="entry name" value="Actin/actin-like_CS"/>
</dbReference>
<dbReference type="PANTHER" id="PTHR11937">
    <property type="entry name" value="ACTIN"/>
    <property type="match status" value="1"/>
</dbReference>
<accession>A0AA47MDX3</accession>
<feature type="region of interest" description="Disordered" evidence="9">
    <location>
        <begin position="930"/>
        <end position="953"/>
    </location>
</feature>
<evidence type="ECO:0000313" key="11">
    <source>
        <dbReference type="Proteomes" id="UP001174136"/>
    </source>
</evidence>
<dbReference type="EMBL" id="JAOPHQ010004674">
    <property type="protein sequence ID" value="KAK0138289.1"/>
    <property type="molecule type" value="Genomic_DNA"/>
</dbReference>
<feature type="region of interest" description="Disordered" evidence="9">
    <location>
        <begin position="513"/>
        <end position="598"/>
    </location>
</feature>
<comment type="subcellular location">
    <subcellularLocation>
        <location evidence="1">Cytoplasm</location>
        <location evidence="1">Cytoskeleton</location>
    </subcellularLocation>
</comment>
<name>A0AA47MDX3_MERPO</name>
<dbReference type="InterPro" id="IPR043129">
    <property type="entry name" value="ATPase_NBD"/>
</dbReference>
<keyword evidence="4" id="KW-0067">ATP-binding</keyword>
<comment type="subunit">
    <text evidence="7">Polymerization of globular actin (G-actin) leads to a structural filament (F-actin) in the form of a two-stranded helix. Each actin can bind to 4 others.</text>
</comment>
<dbReference type="GO" id="GO:0005856">
    <property type="term" value="C:cytoskeleton"/>
    <property type="evidence" value="ECO:0007669"/>
    <property type="project" value="UniProtKB-SubCell"/>
</dbReference>
<evidence type="ECO:0000256" key="6">
    <source>
        <dbReference type="ARBA" id="ARBA00023212"/>
    </source>
</evidence>
<organism evidence="10 11">
    <name type="scientific">Merluccius polli</name>
    <name type="common">Benguela hake</name>
    <name type="synonym">Merluccius cadenati</name>
    <dbReference type="NCBI Taxonomy" id="89951"/>
    <lineage>
        <taxon>Eukaryota</taxon>
        <taxon>Metazoa</taxon>
        <taxon>Chordata</taxon>
        <taxon>Craniata</taxon>
        <taxon>Vertebrata</taxon>
        <taxon>Euteleostomi</taxon>
        <taxon>Actinopterygii</taxon>
        <taxon>Neopterygii</taxon>
        <taxon>Teleostei</taxon>
        <taxon>Neoteleostei</taxon>
        <taxon>Acanthomorphata</taxon>
        <taxon>Zeiogadaria</taxon>
        <taxon>Gadariae</taxon>
        <taxon>Gadiformes</taxon>
        <taxon>Gadoidei</taxon>
        <taxon>Merlucciidae</taxon>
        <taxon>Merluccius</taxon>
    </lineage>
</organism>
<sequence>MAGTPLFTHTAQDMLHNYSRITAAVAKVELLWQQAFSKAHVQLRLLQLHDEALRVRRIISSYYPPLVMFIIHNNQPYGVAADDLLASVSTRDQMEVLLTEKVLTYRVETAADEEKARATAAEFEVSVYTPAMALVRCSEDVLDTLVDMLPLGGGQVREPWVVELEVLKEKLLSSVEFLRRTLDAQCDFHRCYSKANRWYSLVLCENFLQGLLSGLKEESSVCASGQRQLARSGRTPVPPWRKALAAFLRRNPPPALEELGALANTLPQPGLQMAGRQLAQRCMTLRKLLISQDTMTFSDLQMALQWQYDLLRSSHVGSSHAQPPAAAKQDKSLTQTERNASPSPRSSEPVADSSHCRCSPTGPGPWRPGKEAKQQVLLARPPPTEGKPSSLSSFDSGFDGAGCSPGEAGGVGGGREGWQGLSGLTGSRESFRPPARPPQTHKENLSGPSDSEDLREAFDFGSVGNSSRASIQIVPKMKLDSLNFEIKVQRSATPPQNPWLSLPVDDLENSYTVTITQNPPGQTVPEPRLSRHQSNGSRDQPTQTEVPASTQSDDGGPHTEDWTLQSQSGLGDPGLSPIRHLLSSTITDGKDKSDCTTEGNPTMIWDSYDLHDQNQHSAHEGTSSGLGVSRMDWDVKVQEDLRNVEEILERADGILTEEEDVLSQEAVLDVLLRSESQRNHWELWESEEQLGPLSTSELAEVGVLGLEEDLCFPNGENLDRSRTPITSAGTESPVDNGYYVEDMSPVGFDSPGDQGNLIPELRDIQVLDELILEENLKLHELRRQEKTLEEERGSHQEVRASESDGSSGTSEESRFFRPKLQKEKMEVEGMEKSLRREQDSAWRVRRQGSRIRKVVKCSALGKFGTMNPEDQELCNELLSVSRRRFQKVPHQTLEEPHHDTPAQDLTETVNGTQLILDQDLHEELGQDLHEDPTSHYLEPAVSKPLDDHHDQDSLKCDLYPLSVDVDEPSEPLPLTPTTIHNPQYDLQEFPQEAPEPQCAKAETDAEPGGSDITCKPEASLTPEMGLDNGAFDPGGESPVPKPRTISPENMGTSLQVQERPCSPEPTPTSEPSPPPAFHPSCDPPPEAPPIHQEGKNKPSSDGDGLICSAVADHGSNNNNNNNHPLTEDSPLLPGDRDFPAFSMVHTTMEPACNGPSQDGSPQSPLEIQTLVDHSSPDSPSLTRRTSDELMACDPCDGRWDRCEDVADGFQRSAATRTSRNILPAHQPTMSDFKTPIVLDTGSGVMKAGFSDEELPRIIFPTIIGVPKYEEMMNGRSEQEDFIGHEAQHMRGVLALRYPMKNGVIHNWDDMEKIWHHTFQQLGVDPEDHPVMLTEAPMNPVANRQRAVEVMFDRFCVPFVYVAMQAVLALYAAGRCTGVVFDSGDGVSHSVPVFEGYSLPHAVQRFPLAGRDVTLHLKKNERSGFVESIFPKNVKKGFDQSVSNALPCVSQLLQEQGVNMRTSAELELVREMKERCCRVALDYEAELRPGGSSSGGGGEMSYVMPDGQVVCLDTERFRAPEILFRPELIGRDHYGMHQSLYKSVLSTDIDLRRDLLGNIVLSGGNTLLAGLPERLQREVGVLVPGPRVRVSSPAGRDSSVWRGGAALAGLPSPAGCAWISRDEYEEYGPQIVFRKCF</sequence>
<evidence type="ECO:0000256" key="8">
    <source>
        <dbReference type="RuleBase" id="RU000487"/>
    </source>
</evidence>
<feature type="compositionally biased region" description="Polar residues" evidence="9">
    <location>
        <begin position="1046"/>
        <end position="1056"/>
    </location>
</feature>
<dbReference type="FunFam" id="3.30.420.40:FF:000148">
    <property type="entry name" value="Actin, alpha skeletal muscle"/>
    <property type="match status" value="1"/>
</dbReference>
<dbReference type="SUPFAM" id="SSF53067">
    <property type="entry name" value="Actin-like ATPase domain"/>
    <property type="match status" value="2"/>
</dbReference>
<dbReference type="Proteomes" id="UP001174136">
    <property type="component" value="Unassembled WGS sequence"/>
</dbReference>
<keyword evidence="3" id="KW-0547">Nucleotide-binding</keyword>
<comment type="similarity">
    <text evidence="8">Belongs to the actin family.</text>
</comment>
<feature type="region of interest" description="Disordered" evidence="9">
    <location>
        <begin position="787"/>
        <end position="815"/>
    </location>
</feature>
<feature type="compositionally biased region" description="Pro residues" evidence="9">
    <location>
        <begin position="1062"/>
        <end position="1088"/>
    </location>
</feature>
<dbReference type="PROSITE" id="PS01132">
    <property type="entry name" value="ACTINS_ACT_LIKE"/>
    <property type="match status" value="1"/>
</dbReference>
<evidence type="ECO:0000256" key="4">
    <source>
        <dbReference type="ARBA" id="ARBA00022840"/>
    </source>
</evidence>
<evidence type="ECO:0000256" key="5">
    <source>
        <dbReference type="ARBA" id="ARBA00023097"/>
    </source>
</evidence>
<feature type="compositionally biased region" description="Basic and acidic residues" evidence="9">
    <location>
        <begin position="944"/>
        <end position="953"/>
    </location>
</feature>
<keyword evidence="5" id="KW-0558">Oxidation</keyword>
<evidence type="ECO:0000256" key="2">
    <source>
        <dbReference type="ARBA" id="ARBA00022490"/>
    </source>
</evidence>
<keyword evidence="2" id="KW-0963">Cytoplasm</keyword>
<dbReference type="Pfam" id="PF00022">
    <property type="entry name" value="Actin"/>
    <property type="match status" value="1"/>
</dbReference>
<evidence type="ECO:0000256" key="9">
    <source>
        <dbReference type="SAM" id="MobiDB-lite"/>
    </source>
</evidence>
<protein>
    <submittedName>
        <fullName evidence="10">Actin-101</fullName>
    </submittedName>
</protein>
<reference evidence="10" key="1">
    <citation type="journal article" date="2023" name="Front. Mar. Sci.">
        <title>A new Merluccius polli reference genome to investigate the effects of global change in West African waters.</title>
        <authorList>
            <person name="Mateo J.L."/>
            <person name="Blanco-Fernandez C."/>
            <person name="Garcia-Vazquez E."/>
            <person name="Machado-Schiaffino G."/>
        </authorList>
    </citation>
    <scope>NUCLEOTIDE SEQUENCE</scope>
    <source>
        <strain evidence="10">C29</strain>
        <tissue evidence="10">Fin</tissue>
    </source>
</reference>
<evidence type="ECO:0000256" key="7">
    <source>
        <dbReference type="ARBA" id="ARBA00038582"/>
    </source>
</evidence>
<dbReference type="SMART" id="SM00268">
    <property type="entry name" value="ACTIN"/>
    <property type="match status" value="1"/>
</dbReference>
<keyword evidence="11" id="KW-1185">Reference proteome</keyword>
<evidence type="ECO:0000256" key="1">
    <source>
        <dbReference type="ARBA" id="ARBA00004245"/>
    </source>
</evidence>
<feature type="region of interest" description="Disordered" evidence="9">
    <location>
        <begin position="316"/>
        <end position="466"/>
    </location>
</feature>
<dbReference type="Gene3D" id="3.30.420.40">
    <property type="match status" value="4"/>
</dbReference>
<dbReference type="PRINTS" id="PR00190">
    <property type="entry name" value="ACTIN"/>
</dbReference>
<evidence type="ECO:0000256" key="3">
    <source>
        <dbReference type="ARBA" id="ARBA00022741"/>
    </source>
</evidence>
<feature type="compositionally biased region" description="Polar residues" evidence="9">
    <location>
        <begin position="332"/>
        <end position="346"/>
    </location>
</feature>
<gene>
    <name evidence="10" type="primary">AC101</name>
    <name evidence="10" type="ORF">N1851_025395</name>
</gene>
<dbReference type="InterPro" id="IPR004001">
    <property type="entry name" value="Actin_CS"/>
</dbReference>
<dbReference type="GO" id="GO:0005524">
    <property type="term" value="F:ATP binding"/>
    <property type="evidence" value="ECO:0007669"/>
    <property type="project" value="UniProtKB-KW"/>
</dbReference>
<comment type="caution">
    <text evidence="10">The sequence shown here is derived from an EMBL/GenBank/DDBJ whole genome shotgun (WGS) entry which is preliminary data.</text>
</comment>
<proteinExistence type="inferred from homology"/>
<keyword evidence="6" id="KW-0206">Cytoskeleton</keyword>
<dbReference type="CDD" id="cd13397">
    <property type="entry name" value="ASKHA_NBD_actin_Arp-T1-3"/>
    <property type="match status" value="1"/>
</dbReference>
<dbReference type="InterPro" id="IPR004000">
    <property type="entry name" value="Actin"/>
</dbReference>
<feature type="compositionally biased region" description="Gly residues" evidence="9">
    <location>
        <begin position="407"/>
        <end position="417"/>
    </location>
</feature>
<evidence type="ECO:0000313" key="10">
    <source>
        <dbReference type="EMBL" id="KAK0138289.1"/>
    </source>
</evidence>
<dbReference type="PROSITE" id="PS00432">
    <property type="entry name" value="ACTINS_2"/>
    <property type="match status" value="1"/>
</dbReference>
<feature type="compositionally biased region" description="Low complexity" evidence="9">
    <location>
        <begin position="389"/>
        <end position="406"/>
    </location>
</feature>
<dbReference type="Gene3D" id="3.90.640.10">
    <property type="entry name" value="Actin, Chain A, domain 4"/>
    <property type="match status" value="2"/>
</dbReference>